<keyword evidence="7" id="KW-0630">Potassium</keyword>
<evidence type="ECO:0000259" key="15">
    <source>
        <dbReference type="Pfam" id="PF02214"/>
    </source>
</evidence>
<feature type="transmembrane region" description="Helical" evidence="13">
    <location>
        <begin position="269"/>
        <end position="290"/>
    </location>
</feature>
<dbReference type="EMBL" id="JAZGQO010000008">
    <property type="protein sequence ID" value="KAK6179235.1"/>
    <property type="molecule type" value="Genomic_DNA"/>
</dbReference>
<dbReference type="PRINTS" id="PR01491">
    <property type="entry name" value="KVCHANNEL"/>
</dbReference>
<keyword evidence="9" id="KW-0406">Ion transport</keyword>
<dbReference type="SUPFAM" id="SSF54695">
    <property type="entry name" value="POZ domain"/>
    <property type="match status" value="1"/>
</dbReference>
<keyword evidence="6" id="KW-0851">Voltage-gated channel</keyword>
<evidence type="ECO:0000259" key="14">
    <source>
        <dbReference type="Pfam" id="PF00520"/>
    </source>
</evidence>
<dbReference type="FunFam" id="1.10.287.70:FF:000002">
    <property type="entry name" value="Potassium voltage-gated channel subfamily a member"/>
    <property type="match status" value="1"/>
</dbReference>
<evidence type="ECO:0000256" key="10">
    <source>
        <dbReference type="ARBA" id="ARBA00023136"/>
    </source>
</evidence>
<keyword evidence="4 13" id="KW-0812">Transmembrane</keyword>
<evidence type="ECO:0000256" key="7">
    <source>
        <dbReference type="ARBA" id="ARBA00022958"/>
    </source>
</evidence>
<dbReference type="PRINTS" id="PR01496">
    <property type="entry name" value="SHAKERCHANEL"/>
</dbReference>
<evidence type="ECO:0000256" key="4">
    <source>
        <dbReference type="ARBA" id="ARBA00022692"/>
    </source>
</evidence>
<feature type="transmembrane region" description="Helical" evidence="13">
    <location>
        <begin position="432"/>
        <end position="460"/>
    </location>
</feature>
<keyword evidence="5" id="KW-0631">Potassium channel</keyword>
<evidence type="ECO:0000313" key="17">
    <source>
        <dbReference type="Proteomes" id="UP001347796"/>
    </source>
</evidence>
<evidence type="ECO:0000256" key="5">
    <source>
        <dbReference type="ARBA" id="ARBA00022826"/>
    </source>
</evidence>
<evidence type="ECO:0000256" key="8">
    <source>
        <dbReference type="ARBA" id="ARBA00022989"/>
    </source>
</evidence>
<keyword evidence="2" id="KW-0813">Transport</keyword>
<dbReference type="AlphaFoldDB" id="A0AAN8PY68"/>
<dbReference type="InterPro" id="IPR027359">
    <property type="entry name" value="Volt_channel_dom_sf"/>
</dbReference>
<evidence type="ECO:0000256" key="9">
    <source>
        <dbReference type="ARBA" id="ARBA00023065"/>
    </source>
</evidence>
<feature type="domain" description="Potassium channel tetramerisation-type BTB" evidence="15">
    <location>
        <begin position="87"/>
        <end position="176"/>
    </location>
</feature>
<feature type="compositionally biased region" description="Basic and acidic residues" evidence="12">
    <location>
        <begin position="19"/>
        <end position="28"/>
    </location>
</feature>
<dbReference type="PANTHER" id="PTHR11537:SF155">
    <property type="entry name" value="POTASSIUM VOLTAGE-GATED CHANNEL SUBFAMILY A MEMBER 7"/>
    <property type="match status" value="1"/>
</dbReference>
<dbReference type="GO" id="GO:0005251">
    <property type="term" value="F:delayed rectifier potassium channel activity"/>
    <property type="evidence" value="ECO:0007669"/>
    <property type="project" value="TreeGrafter"/>
</dbReference>
<evidence type="ECO:0000256" key="3">
    <source>
        <dbReference type="ARBA" id="ARBA00022538"/>
    </source>
</evidence>
<feature type="compositionally biased region" description="Polar residues" evidence="12">
    <location>
        <begin position="34"/>
        <end position="46"/>
    </location>
</feature>
<keyword evidence="10 13" id="KW-0472">Membrane</keyword>
<dbReference type="PANTHER" id="PTHR11537">
    <property type="entry name" value="VOLTAGE-GATED POTASSIUM CHANNEL"/>
    <property type="match status" value="1"/>
</dbReference>
<dbReference type="InterPro" id="IPR028325">
    <property type="entry name" value="VG_K_chnl"/>
</dbReference>
<evidence type="ECO:0000256" key="13">
    <source>
        <dbReference type="SAM" id="Phobius"/>
    </source>
</evidence>
<dbReference type="GO" id="GO:0001508">
    <property type="term" value="P:action potential"/>
    <property type="evidence" value="ECO:0007669"/>
    <property type="project" value="TreeGrafter"/>
</dbReference>
<comment type="caution">
    <text evidence="16">The sequence shown here is derived from an EMBL/GenBank/DDBJ whole genome shotgun (WGS) entry which is preliminary data.</text>
</comment>
<name>A0AAN8PY68_PATCE</name>
<dbReference type="InterPro" id="IPR003972">
    <property type="entry name" value="K_chnl_volt-dep_Kv1"/>
</dbReference>
<dbReference type="SUPFAM" id="SSF81324">
    <property type="entry name" value="Voltage-gated potassium channels"/>
    <property type="match status" value="1"/>
</dbReference>
<reference evidence="16 17" key="1">
    <citation type="submission" date="2024-01" db="EMBL/GenBank/DDBJ databases">
        <title>The genome of the rayed Mediterranean limpet Patella caerulea (Linnaeus, 1758).</title>
        <authorList>
            <person name="Anh-Thu Weber A."/>
            <person name="Halstead-Nussloch G."/>
        </authorList>
    </citation>
    <scope>NUCLEOTIDE SEQUENCE [LARGE SCALE GENOMIC DNA]</scope>
    <source>
        <strain evidence="16">AATW-2023a</strain>
        <tissue evidence="16">Whole specimen</tissue>
    </source>
</reference>
<evidence type="ECO:0000256" key="6">
    <source>
        <dbReference type="ARBA" id="ARBA00022882"/>
    </source>
</evidence>
<protein>
    <submittedName>
        <fullName evidence="16">Uncharacterized protein</fullName>
    </submittedName>
</protein>
<keyword evidence="11" id="KW-0407">Ion channel</keyword>
<feature type="region of interest" description="Disordered" evidence="12">
    <location>
        <begin position="1"/>
        <end position="46"/>
    </location>
</feature>
<keyword evidence="17" id="KW-1185">Reference proteome</keyword>
<dbReference type="Pfam" id="PF00520">
    <property type="entry name" value="Ion_trans"/>
    <property type="match status" value="1"/>
</dbReference>
<feature type="transmembrane region" description="Helical" evidence="13">
    <location>
        <begin position="371"/>
        <end position="392"/>
    </location>
</feature>
<evidence type="ECO:0000256" key="12">
    <source>
        <dbReference type="SAM" id="MobiDB-lite"/>
    </source>
</evidence>
<dbReference type="InterPro" id="IPR003968">
    <property type="entry name" value="K_chnl_volt-dep_Kv"/>
</dbReference>
<gene>
    <name evidence="16" type="ORF">SNE40_011642</name>
</gene>
<evidence type="ECO:0000256" key="1">
    <source>
        <dbReference type="ARBA" id="ARBA00004141"/>
    </source>
</evidence>
<dbReference type="Proteomes" id="UP001347796">
    <property type="component" value="Unassembled WGS sequence"/>
</dbReference>
<dbReference type="InterPro" id="IPR011333">
    <property type="entry name" value="SKP1/BTB/POZ_sf"/>
</dbReference>
<dbReference type="Pfam" id="PF02214">
    <property type="entry name" value="BTB_2"/>
    <property type="match status" value="1"/>
</dbReference>
<dbReference type="GO" id="GO:0051260">
    <property type="term" value="P:protein homooligomerization"/>
    <property type="evidence" value="ECO:0007669"/>
    <property type="project" value="InterPro"/>
</dbReference>
<dbReference type="InterPro" id="IPR003131">
    <property type="entry name" value="T1-type_BTB"/>
</dbReference>
<evidence type="ECO:0000256" key="2">
    <source>
        <dbReference type="ARBA" id="ARBA00022448"/>
    </source>
</evidence>
<feature type="domain" description="Ion transport" evidence="14">
    <location>
        <begin position="216"/>
        <end position="463"/>
    </location>
</feature>
<dbReference type="PRINTS" id="PR00169">
    <property type="entry name" value="KCHANNEL"/>
</dbReference>
<evidence type="ECO:0000256" key="11">
    <source>
        <dbReference type="ARBA" id="ARBA00023303"/>
    </source>
</evidence>
<keyword evidence="8 13" id="KW-1133">Transmembrane helix</keyword>
<evidence type="ECO:0000313" key="16">
    <source>
        <dbReference type="EMBL" id="KAK6179235.1"/>
    </source>
</evidence>
<comment type="subcellular location">
    <subcellularLocation>
        <location evidence="1">Membrane</location>
        <topology evidence="1">Multi-pass membrane protein</topology>
    </subcellularLocation>
</comment>
<sequence>MHFIHQNADRYAPSNYHLKPPEGFESHAGRRSSHCTSHGSRLSLAESGSNLHESSQLLEESSEDTFYGSTVDLTKEHDCKHEGCGRVTINVSGMKFETQLRTLNRLPNTLLGDPEKRIKYWNESRKEYFFDRYRLAFPAILYYYQSGGRMKCPLEVPFEIFMEELYFFELGHHTINSLKVHEGYILDEVQIKPPRNTIQRKIWTVMECPESSFLAKVVALMSVVFIWISVIIFCIETLPSLKDTGCRDQNITDVNGTVSIVKVPDFTNALFIIESLCIMWFVLELLIRILVAPSKLEFVKAIANWIDLVSILPYFIFLGFTLSMGECHTNNKSGILSVLRVLRVARVFKLSKHSEGLKVLGKTLKTSLKELFMFAMFLAIATVIFSGAVFYAELDQDHTQFESIPSTFYWTIVTMSTVGYGDYVPVGILGKILGGFCAVSGVLTIALPVPVIVANFNTFYKQSAMNKS</sequence>
<dbReference type="FunFam" id="1.20.120.350:FF:000074">
    <property type="entry name" value="SHaW family of potassium channels"/>
    <property type="match status" value="1"/>
</dbReference>
<proteinExistence type="predicted"/>
<keyword evidence="3" id="KW-0633">Potassium transport</keyword>
<dbReference type="GO" id="GO:0008076">
    <property type="term" value="C:voltage-gated potassium channel complex"/>
    <property type="evidence" value="ECO:0007669"/>
    <property type="project" value="InterPro"/>
</dbReference>
<dbReference type="Gene3D" id="3.30.710.10">
    <property type="entry name" value="Potassium Channel Kv1.1, Chain A"/>
    <property type="match status" value="1"/>
</dbReference>
<dbReference type="Gene3D" id="1.10.287.70">
    <property type="match status" value="1"/>
</dbReference>
<dbReference type="InterPro" id="IPR005821">
    <property type="entry name" value="Ion_trans_dom"/>
</dbReference>
<organism evidence="16 17">
    <name type="scientific">Patella caerulea</name>
    <name type="common">Rayed Mediterranean limpet</name>
    <dbReference type="NCBI Taxonomy" id="87958"/>
    <lineage>
        <taxon>Eukaryota</taxon>
        <taxon>Metazoa</taxon>
        <taxon>Spiralia</taxon>
        <taxon>Lophotrochozoa</taxon>
        <taxon>Mollusca</taxon>
        <taxon>Gastropoda</taxon>
        <taxon>Patellogastropoda</taxon>
        <taxon>Patelloidea</taxon>
        <taxon>Patellidae</taxon>
        <taxon>Patella</taxon>
    </lineage>
</organism>
<feature type="transmembrane region" description="Helical" evidence="13">
    <location>
        <begin position="302"/>
        <end position="322"/>
    </location>
</feature>
<feature type="transmembrane region" description="Helical" evidence="13">
    <location>
        <begin position="213"/>
        <end position="235"/>
    </location>
</feature>
<accession>A0AAN8PY68</accession>
<dbReference type="Gene3D" id="1.20.120.350">
    <property type="entry name" value="Voltage-gated potassium channels. Chain C"/>
    <property type="match status" value="1"/>
</dbReference>